<dbReference type="RefSeq" id="XP_022289121.1">
    <property type="nucleotide sequence ID" value="XM_022433413.1"/>
</dbReference>
<organism evidence="3 4">
    <name type="scientific">Crassostrea virginica</name>
    <name type="common">Eastern oyster</name>
    <dbReference type="NCBI Taxonomy" id="6565"/>
    <lineage>
        <taxon>Eukaryota</taxon>
        <taxon>Metazoa</taxon>
        <taxon>Spiralia</taxon>
        <taxon>Lophotrochozoa</taxon>
        <taxon>Mollusca</taxon>
        <taxon>Bivalvia</taxon>
        <taxon>Autobranchia</taxon>
        <taxon>Pteriomorphia</taxon>
        <taxon>Ostreida</taxon>
        <taxon>Ostreoidea</taxon>
        <taxon>Ostreidae</taxon>
        <taxon>Crassostrea</taxon>
    </lineage>
</organism>
<feature type="region of interest" description="Disordered" evidence="1">
    <location>
        <begin position="149"/>
        <end position="175"/>
    </location>
</feature>
<protein>
    <submittedName>
        <fullName evidence="4">Uncharacterized protein LOC111101105 isoform X1</fullName>
    </submittedName>
</protein>
<keyword evidence="3" id="KW-1185">Reference proteome</keyword>
<sequence length="196" mass="21797">MSSTIVIVLLFISQGKNEIAKAESPSCAISNQTVQPVEDCPRTAEEWRKAAARKNCSAYAHHCDRPDQFVYHCVINPYINETLEVCAYSQKIVHGYCAEYSKVGTRIQGNENAPCQNCPKDGYRSNETFNYPECYNLVKKSAEKIPPTAIIRPNTTDVSNTDSSNKKETNNENSTHNPSSILYIIVPVLAVVSFSV</sequence>
<dbReference type="GeneID" id="111101105"/>
<dbReference type="Proteomes" id="UP000694844">
    <property type="component" value="Chromosome 6"/>
</dbReference>
<evidence type="ECO:0000313" key="4">
    <source>
        <dbReference type="RefSeq" id="XP_022289121.1"/>
    </source>
</evidence>
<evidence type="ECO:0000256" key="1">
    <source>
        <dbReference type="SAM" id="MobiDB-lite"/>
    </source>
</evidence>
<keyword evidence="2" id="KW-0732">Signal</keyword>
<evidence type="ECO:0000256" key="2">
    <source>
        <dbReference type="SAM" id="SignalP"/>
    </source>
</evidence>
<dbReference type="AlphaFoldDB" id="A0A8B8ACB6"/>
<proteinExistence type="predicted"/>
<name>A0A8B8ACB6_CRAVI</name>
<dbReference type="KEGG" id="cvn:111101105"/>
<evidence type="ECO:0000313" key="3">
    <source>
        <dbReference type="Proteomes" id="UP000694844"/>
    </source>
</evidence>
<feature type="compositionally biased region" description="Polar residues" evidence="1">
    <location>
        <begin position="153"/>
        <end position="162"/>
    </location>
</feature>
<reference evidence="4" key="1">
    <citation type="submission" date="2025-08" db="UniProtKB">
        <authorList>
            <consortium name="RefSeq"/>
        </authorList>
    </citation>
    <scope>IDENTIFICATION</scope>
    <source>
        <tissue evidence="4">Whole sample</tissue>
    </source>
</reference>
<gene>
    <name evidence="4" type="primary">LOC111101105</name>
</gene>
<feature type="chain" id="PRO_5034288731" evidence="2">
    <location>
        <begin position="23"/>
        <end position="196"/>
    </location>
</feature>
<accession>A0A8B8ACB6</accession>
<feature type="signal peptide" evidence="2">
    <location>
        <begin position="1"/>
        <end position="22"/>
    </location>
</feature>